<keyword evidence="3 5" id="KW-0067">ATP-binding</keyword>
<dbReference type="SMART" id="SM00382">
    <property type="entry name" value="AAA"/>
    <property type="match status" value="1"/>
</dbReference>
<dbReference type="GO" id="GO:0016887">
    <property type="term" value="F:ATP hydrolysis activity"/>
    <property type="evidence" value="ECO:0007669"/>
    <property type="project" value="InterPro"/>
</dbReference>
<evidence type="ECO:0000313" key="5">
    <source>
        <dbReference type="EMBL" id="SHH33437.1"/>
    </source>
</evidence>
<feature type="domain" description="ABC transporter" evidence="4">
    <location>
        <begin position="5"/>
        <end position="232"/>
    </location>
</feature>
<keyword evidence="6" id="KW-1185">Reference proteome</keyword>
<keyword evidence="1" id="KW-0813">Transport</keyword>
<dbReference type="InterPro" id="IPR003593">
    <property type="entry name" value="AAA+_ATPase"/>
</dbReference>
<evidence type="ECO:0000256" key="1">
    <source>
        <dbReference type="ARBA" id="ARBA00022448"/>
    </source>
</evidence>
<dbReference type="SUPFAM" id="SSF52540">
    <property type="entry name" value="P-loop containing nucleoside triphosphate hydrolases"/>
    <property type="match status" value="1"/>
</dbReference>
<dbReference type="CDD" id="cd03230">
    <property type="entry name" value="ABC_DR_subfamily_A"/>
    <property type="match status" value="1"/>
</dbReference>
<dbReference type="Pfam" id="PF00005">
    <property type="entry name" value="ABC_tran"/>
    <property type="match status" value="1"/>
</dbReference>
<keyword evidence="2" id="KW-0547">Nucleotide-binding</keyword>
<dbReference type="AlphaFoldDB" id="A0A1M5S4B7"/>
<dbReference type="STRING" id="1121306.SAMN02745196_00038"/>
<protein>
    <submittedName>
        <fullName evidence="5">ABC-2 type transport system ATP-binding protein</fullName>
    </submittedName>
</protein>
<dbReference type="Proteomes" id="UP000184526">
    <property type="component" value="Unassembled WGS sequence"/>
</dbReference>
<dbReference type="PANTHER" id="PTHR42939">
    <property type="entry name" value="ABC TRANSPORTER ATP-BINDING PROTEIN ALBC-RELATED"/>
    <property type="match status" value="1"/>
</dbReference>
<dbReference type="PROSITE" id="PS50893">
    <property type="entry name" value="ABC_TRANSPORTER_2"/>
    <property type="match status" value="1"/>
</dbReference>
<dbReference type="OrthoDB" id="9804819at2"/>
<accession>A0A1M5S4B7</accession>
<evidence type="ECO:0000259" key="4">
    <source>
        <dbReference type="PROSITE" id="PS50893"/>
    </source>
</evidence>
<reference evidence="5 6" key="1">
    <citation type="submission" date="2016-11" db="EMBL/GenBank/DDBJ databases">
        <authorList>
            <person name="Jaros S."/>
            <person name="Januszkiewicz K."/>
            <person name="Wedrychowicz H."/>
        </authorList>
    </citation>
    <scope>NUCLEOTIDE SEQUENCE [LARGE SCALE GENOMIC DNA]</scope>
    <source>
        <strain evidence="5 6">DSM 3089</strain>
    </source>
</reference>
<dbReference type="InterPro" id="IPR051782">
    <property type="entry name" value="ABC_Transporter_VariousFunc"/>
</dbReference>
<evidence type="ECO:0000313" key="6">
    <source>
        <dbReference type="Proteomes" id="UP000184526"/>
    </source>
</evidence>
<gene>
    <name evidence="5" type="ORF">SAMN02745196_00038</name>
</gene>
<evidence type="ECO:0000256" key="2">
    <source>
        <dbReference type="ARBA" id="ARBA00022741"/>
    </source>
</evidence>
<dbReference type="PANTHER" id="PTHR42939:SF3">
    <property type="entry name" value="ABC TRANSPORTER ATP-BINDING COMPONENT"/>
    <property type="match status" value="1"/>
</dbReference>
<proteinExistence type="predicted"/>
<dbReference type="GO" id="GO:0005524">
    <property type="term" value="F:ATP binding"/>
    <property type="evidence" value="ECO:0007669"/>
    <property type="project" value="UniProtKB-KW"/>
</dbReference>
<name>A0A1M5S4B7_9CLOT</name>
<dbReference type="EMBL" id="FQXP01000003">
    <property type="protein sequence ID" value="SHH33437.1"/>
    <property type="molecule type" value="Genomic_DNA"/>
</dbReference>
<organism evidence="5 6">
    <name type="scientific">Clostridium collagenovorans DSM 3089</name>
    <dbReference type="NCBI Taxonomy" id="1121306"/>
    <lineage>
        <taxon>Bacteria</taxon>
        <taxon>Bacillati</taxon>
        <taxon>Bacillota</taxon>
        <taxon>Clostridia</taxon>
        <taxon>Eubacteriales</taxon>
        <taxon>Clostridiaceae</taxon>
        <taxon>Clostridium</taxon>
    </lineage>
</organism>
<sequence>MDYALKVQNLCKVYENTDFKLDNVTFSIPKGSILGFVGKNGAGKSSTINSILNIIKKDSGTVKFFGYDMTDDATSIKEDIGVVFDSINFHEDLTARNIEKILSDIYTNWDKDLFFSYLEKFKIPSNKKIKTFSRGMTMKLSISIALSHKAKLLILDEATSGLDPVVREEILDTFLDFVEDENNSILISSHISSDLEKIADYIAVIDNGKVILNESKDTLIYDYGIARMKRNDFDKLEKSEYISYRQRGLQIEVLISDKIRFSQKYPNITLDVTSIDEILPLITKGA</sequence>
<dbReference type="RefSeq" id="WP_072828765.1">
    <property type="nucleotide sequence ID" value="NZ_FQXP01000003.1"/>
</dbReference>
<dbReference type="InterPro" id="IPR003439">
    <property type="entry name" value="ABC_transporter-like_ATP-bd"/>
</dbReference>
<dbReference type="Gene3D" id="3.40.50.300">
    <property type="entry name" value="P-loop containing nucleotide triphosphate hydrolases"/>
    <property type="match status" value="1"/>
</dbReference>
<dbReference type="InterPro" id="IPR027417">
    <property type="entry name" value="P-loop_NTPase"/>
</dbReference>
<evidence type="ECO:0000256" key="3">
    <source>
        <dbReference type="ARBA" id="ARBA00022840"/>
    </source>
</evidence>